<comment type="caution">
    <text evidence="11">The sequence shown here is derived from an EMBL/GenBank/DDBJ whole genome shotgun (WGS) entry which is preliminary data.</text>
</comment>
<dbReference type="Pfam" id="PF02416">
    <property type="entry name" value="TatA_B_E"/>
    <property type="match status" value="1"/>
</dbReference>
<evidence type="ECO:0000313" key="11">
    <source>
        <dbReference type="EMBL" id="MBR0655112.1"/>
    </source>
</evidence>
<evidence type="ECO:0000256" key="3">
    <source>
        <dbReference type="ARBA" id="ARBA00022475"/>
    </source>
</evidence>
<comment type="subunit">
    <text evidence="9">The Tat system comprises two distinct complexes: a TatABC complex, containing multiple copies of TatA, TatB and TatC subunits, and a separate TatA complex, containing only TatA subunits. Substrates initially bind to the TatABC complex, which probably triggers association of the separate TatA complex to form the active translocon.</text>
</comment>
<keyword evidence="7 9" id="KW-0811">Translocation</keyword>
<feature type="region of interest" description="Disordered" evidence="10">
    <location>
        <begin position="43"/>
        <end position="91"/>
    </location>
</feature>
<evidence type="ECO:0000256" key="4">
    <source>
        <dbReference type="ARBA" id="ARBA00022692"/>
    </source>
</evidence>
<evidence type="ECO:0000256" key="6">
    <source>
        <dbReference type="ARBA" id="ARBA00022989"/>
    </source>
</evidence>
<protein>
    <recommendedName>
        <fullName evidence="9">Sec-independent protein translocase protein TatA</fullName>
    </recommendedName>
</protein>
<dbReference type="GO" id="GO:0008320">
    <property type="term" value="F:protein transmembrane transporter activity"/>
    <property type="evidence" value="ECO:0007669"/>
    <property type="project" value="UniProtKB-UniRule"/>
</dbReference>
<evidence type="ECO:0000256" key="9">
    <source>
        <dbReference type="HAMAP-Rule" id="MF_00236"/>
    </source>
</evidence>
<organism evidence="11 12">
    <name type="scientific">Plastoroseomonas arctica</name>
    <dbReference type="NCBI Taxonomy" id="1509237"/>
    <lineage>
        <taxon>Bacteria</taxon>
        <taxon>Pseudomonadati</taxon>
        <taxon>Pseudomonadota</taxon>
        <taxon>Alphaproteobacteria</taxon>
        <taxon>Acetobacterales</taxon>
        <taxon>Acetobacteraceae</taxon>
        <taxon>Plastoroseomonas</taxon>
    </lineage>
</organism>
<dbReference type="Gene3D" id="1.20.5.3310">
    <property type="match status" value="1"/>
</dbReference>
<dbReference type="Proteomes" id="UP001196068">
    <property type="component" value="Unassembled WGS sequence"/>
</dbReference>
<keyword evidence="4 9" id="KW-0812">Transmembrane</keyword>
<evidence type="ECO:0000256" key="2">
    <source>
        <dbReference type="ARBA" id="ARBA00022448"/>
    </source>
</evidence>
<proteinExistence type="inferred from homology"/>
<gene>
    <name evidence="9" type="primary">tatA</name>
    <name evidence="11" type="ORF">GXW79_08465</name>
</gene>
<comment type="subcellular location">
    <subcellularLocation>
        <location evidence="1 9">Cell membrane</location>
        <topology evidence="1 9">Single-pass membrane protein</topology>
    </subcellularLocation>
</comment>
<dbReference type="NCBIfam" id="NF001940">
    <property type="entry name" value="PRK00720.1"/>
    <property type="match status" value="1"/>
</dbReference>
<evidence type="ECO:0000256" key="5">
    <source>
        <dbReference type="ARBA" id="ARBA00022927"/>
    </source>
</evidence>
<keyword evidence="6 9" id="KW-1133">Transmembrane helix</keyword>
<evidence type="ECO:0000256" key="7">
    <source>
        <dbReference type="ARBA" id="ARBA00023010"/>
    </source>
</evidence>
<keyword evidence="2 9" id="KW-0813">Transport</keyword>
<name>A0AAF1JWW2_9PROT</name>
<dbReference type="EMBL" id="JAAEDH010000008">
    <property type="protein sequence ID" value="MBR0655112.1"/>
    <property type="molecule type" value="Genomic_DNA"/>
</dbReference>
<reference evidence="11" key="1">
    <citation type="submission" date="2020-01" db="EMBL/GenBank/DDBJ databases">
        <authorList>
            <person name="Rat A."/>
        </authorList>
    </citation>
    <scope>NUCLEOTIDE SEQUENCE</scope>
    <source>
        <strain evidence="11">LMG 28251</strain>
    </source>
</reference>
<keyword evidence="3 9" id="KW-1003">Cell membrane</keyword>
<sequence length="91" mass="9208">MGSFSIWHWLVVLLVVLLLFGSGKISGLMGDLAKGIKSFKNNMKEEEPDASMTPPATPPTAATGTIPGPAGASSTATAAPHTASTSSRPAA</sequence>
<accession>A0AAF1JWW2</accession>
<dbReference type="GO" id="GO:0043953">
    <property type="term" value="P:protein transport by the Tat complex"/>
    <property type="evidence" value="ECO:0007669"/>
    <property type="project" value="UniProtKB-UniRule"/>
</dbReference>
<evidence type="ECO:0000313" key="12">
    <source>
        <dbReference type="Proteomes" id="UP001196068"/>
    </source>
</evidence>
<comment type="similarity">
    <text evidence="9">Belongs to the TatA/E family.</text>
</comment>
<evidence type="ECO:0000256" key="1">
    <source>
        <dbReference type="ARBA" id="ARBA00004162"/>
    </source>
</evidence>
<dbReference type="PANTHER" id="PTHR42982:SF1">
    <property type="entry name" value="SEC-INDEPENDENT PROTEIN TRANSLOCASE PROTEIN TATA"/>
    <property type="match status" value="1"/>
</dbReference>
<keyword evidence="5 9" id="KW-0653">Protein transport</keyword>
<dbReference type="AlphaFoldDB" id="A0AAF1JWW2"/>
<evidence type="ECO:0000256" key="10">
    <source>
        <dbReference type="SAM" id="MobiDB-lite"/>
    </source>
</evidence>
<dbReference type="PANTHER" id="PTHR42982">
    <property type="entry name" value="SEC-INDEPENDENT PROTEIN TRANSLOCASE PROTEIN TATA"/>
    <property type="match status" value="1"/>
</dbReference>
<dbReference type="HAMAP" id="MF_00236">
    <property type="entry name" value="TatA_E"/>
    <property type="match status" value="1"/>
</dbReference>
<keyword evidence="8 9" id="KW-0472">Membrane</keyword>
<evidence type="ECO:0000256" key="8">
    <source>
        <dbReference type="ARBA" id="ARBA00023136"/>
    </source>
</evidence>
<feature type="compositionally biased region" description="Low complexity" evidence="10">
    <location>
        <begin position="59"/>
        <end position="91"/>
    </location>
</feature>
<comment type="function">
    <text evidence="9">Part of the twin-arginine translocation (Tat) system that transports large folded proteins containing a characteristic twin-arginine motif in their signal peptide across membranes. TatA could form the protein-conducting channel of the Tat system.</text>
</comment>
<dbReference type="InterPro" id="IPR003369">
    <property type="entry name" value="TatA/B/E"/>
</dbReference>
<dbReference type="RefSeq" id="WP_211873952.1">
    <property type="nucleotide sequence ID" value="NZ_JAAEDH010000008.1"/>
</dbReference>
<reference evidence="11" key="2">
    <citation type="journal article" date="2021" name="Syst. Appl. Microbiol.">
        <title>Roseomonas hellenica sp. nov., isolated from roots of wild-growing Alkanna tinctoria.</title>
        <authorList>
            <person name="Rat A."/>
            <person name="Naranjo H.D."/>
            <person name="Lebbe L."/>
            <person name="Cnockaert M."/>
            <person name="Krigas N."/>
            <person name="Grigoriadou K."/>
            <person name="Maloupa E."/>
            <person name="Willems A."/>
        </authorList>
    </citation>
    <scope>NUCLEOTIDE SEQUENCE</scope>
    <source>
        <strain evidence="11">LMG 28251</strain>
    </source>
</reference>
<dbReference type="InterPro" id="IPR006312">
    <property type="entry name" value="TatA/E"/>
</dbReference>
<keyword evidence="12" id="KW-1185">Reference proteome</keyword>
<dbReference type="GO" id="GO:0033281">
    <property type="term" value="C:TAT protein transport complex"/>
    <property type="evidence" value="ECO:0007669"/>
    <property type="project" value="UniProtKB-UniRule"/>
</dbReference>
<dbReference type="NCBIfam" id="TIGR01411">
    <property type="entry name" value="tatAE"/>
    <property type="match status" value="1"/>
</dbReference>